<feature type="transmembrane region" description="Helical" evidence="9">
    <location>
        <begin position="237"/>
        <end position="257"/>
    </location>
</feature>
<feature type="transmembrane region" description="Helical" evidence="9">
    <location>
        <begin position="425"/>
        <end position="446"/>
    </location>
</feature>
<comment type="similarity">
    <text evidence="2">Belongs to the SLC41A transporter family.</text>
</comment>
<name>A0A812I3H0_9DINO</name>
<dbReference type="Proteomes" id="UP000604046">
    <property type="component" value="Unassembled WGS sequence"/>
</dbReference>
<gene>
    <name evidence="11" type="primary">SLC41A3</name>
    <name evidence="11" type="ORF">SNAT2548_LOCUS2619</name>
</gene>
<dbReference type="GO" id="GO:0005886">
    <property type="term" value="C:plasma membrane"/>
    <property type="evidence" value="ECO:0007669"/>
    <property type="project" value="TreeGrafter"/>
</dbReference>
<keyword evidence="3" id="KW-0813">Transport</keyword>
<keyword evidence="4 9" id="KW-0812">Transmembrane</keyword>
<dbReference type="GO" id="GO:0008324">
    <property type="term" value="F:monoatomic cation transmembrane transporter activity"/>
    <property type="evidence" value="ECO:0007669"/>
    <property type="project" value="InterPro"/>
</dbReference>
<evidence type="ECO:0000256" key="7">
    <source>
        <dbReference type="ARBA" id="ARBA00023065"/>
    </source>
</evidence>
<dbReference type="OrthoDB" id="5791097at2759"/>
<dbReference type="InterPro" id="IPR006667">
    <property type="entry name" value="SLC41_membr_dom"/>
</dbReference>
<dbReference type="Pfam" id="PF01769">
    <property type="entry name" value="MgtE"/>
    <property type="match status" value="2"/>
</dbReference>
<keyword evidence="8 9" id="KW-0472">Membrane</keyword>
<feature type="transmembrane region" description="Helical" evidence="9">
    <location>
        <begin position="110"/>
        <end position="132"/>
    </location>
</feature>
<evidence type="ECO:0000256" key="4">
    <source>
        <dbReference type="ARBA" id="ARBA00022692"/>
    </source>
</evidence>
<evidence type="ECO:0000259" key="10">
    <source>
        <dbReference type="Pfam" id="PF01769"/>
    </source>
</evidence>
<feature type="transmembrane region" description="Helical" evidence="9">
    <location>
        <begin position="352"/>
        <end position="373"/>
    </location>
</feature>
<dbReference type="EMBL" id="CAJNDS010000158">
    <property type="protein sequence ID" value="CAE6971667.1"/>
    <property type="molecule type" value="Genomic_DNA"/>
</dbReference>
<dbReference type="PANTHER" id="PTHR16228:SF7">
    <property type="entry name" value="SLC41A_MGTE INTEGRAL MEMBRANE DOMAIN-CONTAINING PROTEIN"/>
    <property type="match status" value="1"/>
</dbReference>
<keyword evidence="7" id="KW-0406">Ion transport</keyword>
<keyword evidence="12" id="KW-1185">Reference proteome</keyword>
<feature type="domain" description="SLC41A/MgtE integral membrane" evidence="10">
    <location>
        <begin position="352"/>
        <end position="440"/>
    </location>
</feature>
<comment type="caution">
    <text evidence="11">The sequence shown here is derived from an EMBL/GenBank/DDBJ whole genome shotgun (WGS) entry which is preliminary data.</text>
</comment>
<evidence type="ECO:0000256" key="3">
    <source>
        <dbReference type="ARBA" id="ARBA00022448"/>
    </source>
</evidence>
<dbReference type="AlphaFoldDB" id="A0A812I3H0"/>
<evidence type="ECO:0000313" key="12">
    <source>
        <dbReference type="Proteomes" id="UP000604046"/>
    </source>
</evidence>
<evidence type="ECO:0000256" key="5">
    <source>
        <dbReference type="ARBA" id="ARBA00022842"/>
    </source>
</evidence>
<proteinExistence type="inferred from homology"/>
<keyword evidence="5" id="KW-0460">Magnesium</keyword>
<feature type="transmembrane region" description="Helical" evidence="9">
    <location>
        <begin position="144"/>
        <end position="167"/>
    </location>
</feature>
<dbReference type="Gene3D" id="1.10.357.20">
    <property type="entry name" value="SLC41 divalent cation transporters, integral membrane domain"/>
    <property type="match status" value="3"/>
</dbReference>
<organism evidence="11 12">
    <name type="scientific">Symbiodinium natans</name>
    <dbReference type="NCBI Taxonomy" id="878477"/>
    <lineage>
        <taxon>Eukaryota</taxon>
        <taxon>Sar</taxon>
        <taxon>Alveolata</taxon>
        <taxon>Dinophyceae</taxon>
        <taxon>Suessiales</taxon>
        <taxon>Symbiodiniaceae</taxon>
        <taxon>Symbiodinium</taxon>
    </lineage>
</organism>
<dbReference type="SUPFAM" id="SSF161093">
    <property type="entry name" value="MgtE membrane domain-like"/>
    <property type="match status" value="3"/>
</dbReference>
<feature type="transmembrane region" description="Helical" evidence="9">
    <location>
        <begin position="209"/>
        <end position="231"/>
    </location>
</feature>
<protein>
    <submittedName>
        <fullName evidence="11">SLC41A3 protein</fullName>
    </submittedName>
</protein>
<feature type="transmembrane region" description="Helical" evidence="9">
    <location>
        <begin position="70"/>
        <end position="90"/>
    </location>
</feature>
<reference evidence="11" key="1">
    <citation type="submission" date="2021-02" db="EMBL/GenBank/DDBJ databases">
        <authorList>
            <person name="Dougan E. K."/>
            <person name="Rhodes N."/>
            <person name="Thang M."/>
            <person name="Chan C."/>
        </authorList>
    </citation>
    <scope>NUCLEOTIDE SEQUENCE</scope>
</reference>
<dbReference type="PANTHER" id="PTHR16228">
    <property type="entry name" value="DIVALENT CATION TRANSPORTER SOLUTE CARRIER FAMILY 41"/>
    <property type="match status" value="1"/>
</dbReference>
<comment type="subcellular location">
    <subcellularLocation>
        <location evidence="1">Membrane</location>
        <topology evidence="1">Multi-pass membrane protein</topology>
    </subcellularLocation>
</comment>
<evidence type="ECO:0000256" key="2">
    <source>
        <dbReference type="ARBA" id="ARBA00009749"/>
    </source>
</evidence>
<sequence length="459" mass="49108">MGMVASGALLEYTTGNMKVFRDVPALIILVPALLGLKGNLEMTLGARLGSHANKNELEGETFWPIVNSNLMAIQGQAIVVGTVASMLAAFENYITSGWSPAEVLLLASSSITAASIASLVLSCLMIAIVVAASRRGVDPDNITAPIAGTLGDFCTLSIVVLVAKLFWALPESLFFTAIPCLLCVYPFVAAFCCMGAYRSKYSHEIMKYGWYPILVSMLLSNLSGPISQASIQKFKNFALFQVVMNGAGGNLGAIFSAKLSTDLALTKAELEGTVKAYLQKPLNLPPAFRMLNKSLSTLGQTKNDPRVLGLGNAVDVHLQLRNSWVDLEMRDQHFEDWLSLRVLRESGEMGRFARLLFILIVPGQILFSCVVIGNASGLSALPTPLFLACFITASLCQVSILMMAARSLVVVLWKNRIDPDNAASPLICGLGDLSGTSLMALAFYAVQECGGQVWPGGGL</sequence>
<evidence type="ECO:0000256" key="8">
    <source>
        <dbReference type="ARBA" id="ARBA00023136"/>
    </source>
</evidence>
<keyword evidence="6 9" id="KW-1133">Transmembrane helix</keyword>
<dbReference type="InterPro" id="IPR036739">
    <property type="entry name" value="SLC41_membr_dom_sf"/>
</dbReference>
<feature type="transmembrane region" description="Helical" evidence="9">
    <location>
        <begin position="385"/>
        <end position="413"/>
    </location>
</feature>
<evidence type="ECO:0000256" key="9">
    <source>
        <dbReference type="SAM" id="Phobius"/>
    </source>
</evidence>
<accession>A0A812I3H0</accession>
<feature type="domain" description="SLC41A/MgtE integral membrane" evidence="10">
    <location>
        <begin position="30"/>
        <end position="161"/>
    </location>
</feature>
<evidence type="ECO:0000256" key="6">
    <source>
        <dbReference type="ARBA" id="ARBA00022989"/>
    </source>
</evidence>
<dbReference type="InterPro" id="IPR045349">
    <property type="entry name" value="SLC41A1-3"/>
</dbReference>
<evidence type="ECO:0000313" key="11">
    <source>
        <dbReference type="EMBL" id="CAE6971667.1"/>
    </source>
</evidence>
<evidence type="ECO:0000256" key="1">
    <source>
        <dbReference type="ARBA" id="ARBA00004141"/>
    </source>
</evidence>
<feature type="transmembrane region" description="Helical" evidence="9">
    <location>
        <begin position="173"/>
        <end position="197"/>
    </location>
</feature>